<keyword evidence="13" id="KW-1185">Reference proteome</keyword>
<comment type="similarity">
    <text evidence="2 9">Belongs to the MGMT family.</text>
</comment>
<dbReference type="PANTHER" id="PTHR10815:SF5">
    <property type="entry name" value="METHYLATED-DNA--PROTEIN-CYSTEINE METHYLTRANSFERASE"/>
    <property type="match status" value="1"/>
</dbReference>
<keyword evidence="4 9" id="KW-0489">Methyltransferase</keyword>
<dbReference type="InterPro" id="IPR001497">
    <property type="entry name" value="MethylDNA_cys_MeTrfase_AS"/>
</dbReference>
<dbReference type="NCBIfam" id="TIGR00589">
    <property type="entry name" value="ogt"/>
    <property type="match status" value="1"/>
</dbReference>
<dbReference type="PROSITE" id="PS00374">
    <property type="entry name" value="MGMT"/>
    <property type="match status" value="1"/>
</dbReference>
<dbReference type="Proteomes" id="UP000623678">
    <property type="component" value="Unassembled WGS sequence"/>
</dbReference>
<evidence type="ECO:0000256" key="2">
    <source>
        <dbReference type="ARBA" id="ARBA00008711"/>
    </source>
</evidence>
<comment type="subcellular location">
    <subcellularLocation>
        <location evidence="9">Cytoplasm</location>
    </subcellularLocation>
</comment>
<feature type="domain" description="Methylated-DNA-[protein]-cysteine S-methyltransferase DNA binding" evidence="10">
    <location>
        <begin position="73"/>
        <end position="152"/>
    </location>
</feature>
<dbReference type="Pfam" id="PF01035">
    <property type="entry name" value="DNA_binding_1"/>
    <property type="match status" value="1"/>
</dbReference>
<evidence type="ECO:0000259" key="10">
    <source>
        <dbReference type="Pfam" id="PF01035"/>
    </source>
</evidence>
<organism evidence="12 13">
    <name type="scientific">Youxingia wuxianensis</name>
    <dbReference type="NCBI Taxonomy" id="2763678"/>
    <lineage>
        <taxon>Bacteria</taxon>
        <taxon>Bacillati</taxon>
        <taxon>Bacillota</taxon>
        <taxon>Clostridia</taxon>
        <taxon>Eubacteriales</taxon>
        <taxon>Oscillospiraceae</taxon>
        <taxon>Youxingia</taxon>
    </lineage>
</organism>
<dbReference type="InterPro" id="IPR036631">
    <property type="entry name" value="MGMT_N_sf"/>
</dbReference>
<proteinExistence type="inferred from homology"/>
<dbReference type="GO" id="GO:0032259">
    <property type="term" value="P:methylation"/>
    <property type="evidence" value="ECO:0007669"/>
    <property type="project" value="UniProtKB-KW"/>
</dbReference>
<name>A0A926ENW3_9FIRM</name>
<evidence type="ECO:0000256" key="5">
    <source>
        <dbReference type="ARBA" id="ARBA00022679"/>
    </source>
</evidence>
<gene>
    <name evidence="12" type="ORF">H8705_00150</name>
</gene>
<dbReference type="RefSeq" id="WP_262393860.1">
    <property type="nucleotide sequence ID" value="NZ_JACRTD010000001.1"/>
</dbReference>
<dbReference type="GO" id="GO:0003908">
    <property type="term" value="F:methylated-DNA-[protein]-cysteine S-methyltransferase activity"/>
    <property type="evidence" value="ECO:0007669"/>
    <property type="project" value="UniProtKB-UniRule"/>
</dbReference>
<dbReference type="Gene3D" id="3.30.160.70">
    <property type="entry name" value="Methylated DNA-protein cysteine methyltransferase domain"/>
    <property type="match status" value="1"/>
</dbReference>
<dbReference type="InterPro" id="IPR036388">
    <property type="entry name" value="WH-like_DNA-bd_sf"/>
</dbReference>
<comment type="catalytic activity">
    <reaction evidence="1 9">
        <text>a 4-O-methyl-thymidine in DNA + L-cysteinyl-[protein] = a thymidine in DNA + S-methyl-L-cysteinyl-[protein]</text>
        <dbReference type="Rhea" id="RHEA:53428"/>
        <dbReference type="Rhea" id="RHEA-COMP:10131"/>
        <dbReference type="Rhea" id="RHEA-COMP:10132"/>
        <dbReference type="Rhea" id="RHEA-COMP:13555"/>
        <dbReference type="Rhea" id="RHEA-COMP:13556"/>
        <dbReference type="ChEBI" id="CHEBI:29950"/>
        <dbReference type="ChEBI" id="CHEBI:82612"/>
        <dbReference type="ChEBI" id="CHEBI:137386"/>
        <dbReference type="ChEBI" id="CHEBI:137387"/>
        <dbReference type="EC" id="2.1.1.63"/>
    </reaction>
</comment>
<dbReference type="PANTHER" id="PTHR10815">
    <property type="entry name" value="METHYLATED-DNA--PROTEIN-CYSTEINE METHYLTRANSFERASE"/>
    <property type="match status" value="1"/>
</dbReference>
<accession>A0A926ENW3</accession>
<dbReference type="InterPro" id="IPR008332">
    <property type="entry name" value="MethylG_MeTrfase_N"/>
</dbReference>
<evidence type="ECO:0000256" key="1">
    <source>
        <dbReference type="ARBA" id="ARBA00001286"/>
    </source>
</evidence>
<dbReference type="CDD" id="cd06445">
    <property type="entry name" value="ATase"/>
    <property type="match status" value="1"/>
</dbReference>
<feature type="domain" description="Methylguanine DNA methyltransferase ribonuclease-like" evidence="11">
    <location>
        <begin position="6"/>
        <end position="65"/>
    </location>
</feature>
<dbReference type="AlphaFoldDB" id="A0A926ENW3"/>
<dbReference type="EMBL" id="JACRTD010000001">
    <property type="protein sequence ID" value="MBC8584002.1"/>
    <property type="molecule type" value="Genomic_DNA"/>
</dbReference>
<keyword evidence="7 9" id="KW-0234">DNA repair</keyword>
<protein>
    <recommendedName>
        <fullName evidence="9">Methylated-DNA--protein-cysteine methyltransferase</fullName>
        <ecNumber evidence="9">2.1.1.63</ecNumber>
    </recommendedName>
    <alternativeName>
        <fullName evidence="9">6-O-methylguanine-DNA methyltransferase</fullName>
        <shortName evidence="9">MGMT</shortName>
    </alternativeName>
    <alternativeName>
        <fullName evidence="9">O-6-methylguanine-DNA-alkyltransferase</fullName>
    </alternativeName>
</protein>
<dbReference type="Pfam" id="PF02870">
    <property type="entry name" value="Methyltransf_1N"/>
    <property type="match status" value="1"/>
</dbReference>
<dbReference type="SUPFAM" id="SSF46767">
    <property type="entry name" value="Methylated DNA-protein cysteine methyltransferase, C-terminal domain"/>
    <property type="match status" value="1"/>
</dbReference>
<evidence type="ECO:0000313" key="13">
    <source>
        <dbReference type="Proteomes" id="UP000623678"/>
    </source>
</evidence>
<evidence type="ECO:0000256" key="4">
    <source>
        <dbReference type="ARBA" id="ARBA00022603"/>
    </source>
</evidence>
<dbReference type="InterPro" id="IPR023546">
    <property type="entry name" value="MGMT"/>
</dbReference>
<dbReference type="GO" id="GO:0005737">
    <property type="term" value="C:cytoplasm"/>
    <property type="evidence" value="ECO:0007669"/>
    <property type="project" value="UniProtKB-SubCell"/>
</dbReference>
<dbReference type="FunFam" id="1.10.10.10:FF:000214">
    <property type="entry name" value="Methylated-DNA--protein-cysteine methyltransferase"/>
    <property type="match status" value="1"/>
</dbReference>
<dbReference type="SUPFAM" id="SSF53155">
    <property type="entry name" value="Methylated DNA-protein cysteine methyltransferase domain"/>
    <property type="match status" value="1"/>
</dbReference>
<comment type="miscellaneous">
    <text evidence="9">This enzyme catalyzes only one turnover and therefore is not strictly catalytic. According to one definition, an enzyme is a biocatalyst that acts repeatedly and over many reaction cycles.</text>
</comment>
<feature type="active site" description="Nucleophile; methyl group acceptor" evidence="9">
    <location>
        <position position="124"/>
    </location>
</feature>
<reference evidence="12" key="1">
    <citation type="submission" date="2020-08" db="EMBL/GenBank/DDBJ databases">
        <title>Genome public.</title>
        <authorList>
            <person name="Liu C."/>
            <person name="Sun Q."/>
        </authorList>
    </citation>
    <scope>NUCLEOTIDE SEQUENCE</scope>
    <source>
        <strain evidence="12">NSJ-64</strain>
    </source>
</reference>
<sequence length="155" mass="17290">MKRAYFYDTSCGKIGLAEEDGAITNVFFGNTVSPKEFTQEETPLLKQAAAQLKEYLAGKRQKFDIFLCPRGTEFECQVWWALKEIPYGETKTYSEIAKALGRPGASRAVGRAVSQNPLSIFLPCHRVIGKDGSLTGYAGGLKMKKFLLELERINK</sequence>
<dbReference type="HAMAP" id="MF_00772">
    <property type="entry name" value="OGT"/>
    <property type="match status" value="1"/>
</dbReference>
<dbReference type="GO" id="GO:0006307">
    <property type="term" value="P:DNA alkylation repair"/>
    <property type="evidence" value="ECO:0007669"/>
    <property type="project" value="UniProtKB-UniRule"/>
</dbReference>
<dbReference type="InterPro" id="IPR014048">
    <property type="entry name" value="MethylDNA_cys_MeTrfase_DNA-bd"/>
</dbReference>
<comment type="catalytic activity">
    <reaction evidence="8 9">
        <text>a 6-O-methyl-2'-deoxyguanosine in DNA + L-cysteinyl-[protein] = S-methyl-L-cysteinyl-[protein] + a 2'-deoxyguanosine in DNA</text>
        <dbReference type="Rhea" id="RHEA:24000"/>
        <dbReference type="Rhea" id="RHEA-COMP:10131"/>
        <dbReference type="Rhea" id="RHEA-COMP:10132"/>
        <dbReference type="Rhea" id="RHEA-COMP:11367"/>
        <dbReference type="Rhea" id="RHEA-COMP:11368"/>
        <dbReference type="ChEBI" id="CHEBI:29950"/>
        <dbReference type="ChEBI" id="CHEBI:82612"/>
        <dbReference type="ChEBI" id="CHEBI:85445"/>
        <dbReference type="ChEBI" id="CHEBI:85448"/>
        <dbReference type="EC" id="2.1.1.63"/>
    </reaction>
</comment>
<dbReference type="Gene3D" id="1.10.10.10">
    <property type="entry name" value="Winged helix-like DNA-binding domain superfamily/Winged helix DNA-binding domain"/>
    <property type="match status" value="1"/>
</dbReference>
<dbReference type="InterPro" id="IPR036217">
    <property type="entry name" value="MethylDNA_cys_MeTrfase_DNAb"/>
</dbReference>
<evidence type="ECO:0000256" key="7">
    <source>
        <dbReference type="ARBA" id="ARBA00023204"/>
    </source>
</evidence>
<comment type="caution">
    <text evidence="12">The sequence shown here is derived from an EMBL/GenBank/DDBJ whole genome shotgun (WGS) entry which is preliminary data.</text>
</comment>
<evidence type="ECO:0000313" key="12">
    <source>
        <dbReference type="EMBL" id="MBC8584002.1"/>
    </source>
</evidence>
<evidence type="ECO:0000256" key="3">
    <source>
        <dbReference type="ARBA" id="ARBA00022490"/>
    </source>
</evidence>
<evidence type="ECO:0000256" key="6">
    <source>
        <dbReference type="ARBA" id="ARBA00022763"/>
    </source>
</evidence>
<keyword evidence="3 9" id="KW-0963">Cytoplasm</keyword>
<keyword evidence="5 9" id="KW-0808">Transferase</keyword>
<comment type="function">
    <text evidence="9">Involved in the cellular defense against the biological effects of O6-methylguanine (O6-MeG) and O4-methylthymine (O4-MeT) in DNA. Repairs the methylated nucleobase in DNA by stoichiometrically transferring the methyl group to a cysteine residue in the enzyme. This is a suicide reaction: the enzyme is irreversibly inactivated.</text>
</comment>
<evidence type="ECO:0000256" key="8">
    <source>
        <dbReference type="ARBA" id="ARBA00049348"/>
    </source>
</evidence>
<keyword evidence="6 9" id="KW-0227">DNA damage</keyword>
<dbReference type="EC" id="2.1.1.63" evidence="9"/>
<evidence type="ECO:0000256" key="9">
    <source>
        <dbReference type="HAMAP-Rule" id="MF_00772"/>
    </source>
</evidence>
<evidence type="ECO:0000259" key="11">
    <source>
        <dbReference type="Pfam" id="PF02870"/>
    </source>
</evidence>